<dbReference type="Gene3D" id="3.40.630.10">
    <property type="entry name" value="Zn peptidases"/>
    <property type="match status" value="1"/>
</dbReference>
<dbReference type="RefSeq" id="WP_145366017.1">
    <property type="nucleotide sequence ID" value="NZ_CP036268.1"/>
</dbReference>
<dbReference type="KEGG" id="svp:Pan189_43210"/>
<dbReference type="EMBL" id="CP036268">
    <property type="protein sequence ID" value="QDT39909.1"/>
    <property type="molecule type" value="Genomic_DNA"/>
</dbReference>
<keyword evidence="2" id="KW-1185">Reference proteome</keyword>
<dbReference type="OrthoDB" id="1523003at2"/>
<reference evidence="1 2" key="1">
    <citation type="submission" date="2019-02" db="EMBL/GenBank/DDBJ databases">
        <title>Deep-cultivation of Planctomycetes and their phenomic and genomic characterization uncovers novel biology.</title>
        <authorList>
            <person name="Wiegand S."/>
            <person name="Jogler M."/>
            <person name="Boedeker C."/>
            <person name="Pinto D."/>
            <person name="Vollmers J."/>
            <person name="Rivas-Marin E."/>
            <person name="Kohn T."/>
            <person name="Peeters S.H."/>
            <person name="Heuer A."/>
            <person name="Rast P."/>
            <person name="Oberbeckmann S."/>
            <person name="Bunk B."/>
            <person name="Jeske O."/>
            <person name="Meyerdierks A."/>
            <person name="Storesund J.E."/>
            <person name="Kallscheuer N."/>
            <person name="Luecker S."/>
            <person name="Lage O.M."/>
            <person name="Pohl T."/>
            <person name="Merkel B.J."/>
            <person name="Hornburger P."/>
            <person name="Mueller R.-W."/>
            <person name="Bruemmer F."/>
            <person name="Labrenz M."/>
            <person name="Spormann A.M."/>
            <person name="Op den Camp H."/>
            <person name="Overmann J."/>
            <person name="Amann R."/>
            <person name="Jetten M.S.M."/>
            <person name="Mascher T."/>
            <person name="Medema M.H."/>
            <person name="Devos D.P."/>
            <person name="Kaster A.-K."/>
            <person name="Ovreas L."/>
            <person name="Rohde M."/>
            <person name="Galperin M.Y."/>
            <person name="Jogler C."/>
        </authorList>
    </citation>
    <scope>NUCLEOTIDE SEQUENCE [LARGE SCALE GENOMIC DNA]</scope>
    <source>
        <strain evidence="1 2">Pan189</strain>
    </source>
</reference>
<protein>
    <submittedName>
        <fullName evidence="1">Uncharacterized protein</fullName>
    </submittedName>
</protein>
<dbReference type="AlphaFoldDB" id="A0A517R7N8"/>
<proteinExistence type="predicted"/>
<gene>
    <name evidence="1" type="ORF">Pan189_43210</name>
</gene>
<accession>A0A517R7N8</accession>
<dbReference type="SUPFAM" id="SSF53187">
    <property type="entry name" value="Zn-dependent exopeptidases"/>
    <property type="match status" value="1"/>
</dbReference>
<name>A0A517R7N8_9PLAN</name>
<evidence type="ECO:0000313" key="1">
    <source>
        <dbReference type="EMBL" id="QDT39909.1"/>
    </source>
</evidence>
<evidence type="ECO:0000313" key="2">
    <source>
        <dbReference type="Proteomes" id="UP000317318"/>
    </source>
</evidence>
<dbReference type="Proteomes" id="UP000317318">
    <property type="component" value="Chromosome"/>
</dbReference>
<organism evidence="1 2">
    <name type="scientific">Stratiformator vulcanicus</name>
    <dbReference type="NCBI Taxonomy" id="2527980"/>
    <lineage>
        <taxon>Bacteria</taxon>
        <taxon>Pseudomonadati</taxon>
        <taxon>Planctomycetota</taxon>
        <taxon>Planctomycetia</taxon>
        <taxon>Planctomycetales</taxon>
        <taxon>Planctomycetaceae</taxon>
        <taxon>Stratiformator</taxon>
    </lineage>
</organism>
<sequence>MKILVGGDCIELASSFPVHVVVGAGDSLRGISDRYFVNHGYTGFTVEAGQHDSLESLESQEATIWAALHRIGCIDSQFRHSEERLARTQLDGGTIFEIRHAHPLEQGTKFRMQPGYYNFRRVLEDELLAYEDGREVRAPIPGRIFMPL</sequence>